<dbReference type="AlphaFoldDB" id="A0A3M7R0Y5"/>
<name>A0A3M7R0Y5_BRAPC</name>
<keyword evidence="2" id="KW-1185">Reference proteome</keyword>
<evidence type="ECO:0000313" key="2">
    <source>
        <dbReference type="Proteomes" id="UP000276133"/>
    </source>
</evidence>
<gene>
    <name evidence="1" type="ORF">BpHYR1_005398</name>
</gene>
<protein>
    <submittedName>
        <fullName evidence="1">Uncharacterized protein</fullName>
    </submittedName>
</protein>
<comment type="caution">
    <text evidence="1">The sequence shown here is derived from an EMBL/GenBank/DDBJ whole genome shotgun (WGS) entry which is preliminary data.</text>
</comment>
<evidence type="ECO:0000313" key="1">
    <source>
        <dbReference type="EMBL" id="RNA17031.1"/>
    </source>
</evidence>
<organism evidence="1 2">
    <name type="scientific">Brachionus plicatilis</name>
    <name type="common">Marine rotifer</name>
    <name type="synonym">Brachionus muelleri</name>
    <dbReference type="NCBI Taxonomy" id="10195"/>
    <lineage>
        <taxon>Eukaryota</taxon>
        <taxon>Metazoa</taxon>
        <taxon>Spiralia</taxon>
        <taxon>Gnathifera</taxon>
        <taxon>Rotifera</taxon>
        <taxon>Eurotatoria</taxon>
        <taxon>Monogononta</taxon>
        <taxon>Pseudotrocha</taxon>
        <taxon>Ploima</taxon>
        <taxon>Brachionidae</taxon>
        <taxon>Brachionus</taxon>
    </lineage>
</organism>
<accession>A0A3M7R0Y5</accession>
<sequence>MEYLYFTFVCIIIFLIKKNKYKTFRDMLCLIISFLKYRNAVRIKAALNMWHSKLSAWSKHISI</sequence>
<dbReference type="EMBL" id="REGN01004553">
    <property type="protein sequence ID" value="RNA17031.1"/>
    <property type="molecule type" value="Genomic_DNA"/>
</dbReference>
<dbReference type="Proteomes" id="UP000276133">
    <property type="component" value="Unassembled WGS sequence"/>
</dbReference>
<proteinExistence type="predicted"/>
<reference evidence="1 2" key="1">
    <citation type="journal article" date="2018" name="Sci. Rep.">
        <title>Genomic signatures of local adaptation to the degree of environmental predictability in rotifers.</title>
        <authorList>
            <person name="Franch-Gras L."/>
            <person name="Hahn C."/>
            <person name="Garcia-Roger E.M."/>
            <person name="Carmona M.J."/>
            <person name="Serra M."/>
            <person name="Gomez A."/>
        </authorList>
    </citation>
    <scope>NUCLEOTIDE SEQUENCE [LARGE SCALE GENOMIC DNA]</scope>
    <source>
        <strain evidence="1">HYR1</strain>
    </source>
</reference>